<dbReference type="PANTHER" id="PTHR30419:SF8">
    <property type="entry name" value="NITROGEN ASSIMILATION TRANSCRIPTIONAL ACTIVATOR-RELATED"/>
    <property type="match status" value="1"/>
</dbReference>
<dbReference type="Pfam" id="PF00126">
    <property type="entry name" value="HTH_1"/>
    <property type="match status" value="2"/>
</dbReference>
<dbReference type="AlphaFoldDB" id="A0A4R7NNA7"/>
<dbReference type="PROSITE" id="PS50931">
    <property type="entry name" value="HTH_LYSR"/>
    <property type="match status" value="2"/>
</dbReference>
<name>A0A4R7NNA7_9GAMM</name>
<dbReference type="InterPro" id="IPR050950">
    <property type="entry name" value="HTH-type_LysR_regulators"/>
</dbReference>
<sequence>MSHDEVSPRLSIREVRAILAVAEQRGFSRAAKALNISQSSLSRTIHRAESTLSISLFQRGWSGAEPTPEGEVVRQHCARLVAELRREREALLGAGVTTLPLPFDVTWADLDCVSAVVQTGKATVAAGVLGTSQSHVSRTLGALSVRLGVSLFQRTGGGLRAEPVAERLSALRNRLRALMLPLNERLDRLAGEVTGRVAVGMTPFCEQERITQVFGELLVAYPQLHLSALTGSYVMLTDALRRGEIDLVVGLLREFGEDDELVEVPLSEEEITVLARSDHPCARQFVSMEDLALQTWIVAPTGTPIRTYFESLFLDIGQTPPVQPCEIVTFHLAENMVRESQSLALLLYSPRKVRALPEGLVRVPVTLPDNRRRIGITYRRSGGLNFAQKKFADGLAQRFAVDSVNGDGAN</sequence>
<evidence type="ECO:0000313" key="7">
    <source>
        <dbReference type="Proteomes" id="UP000295380"/>
    </source>
</evidence>
<organism evidence="6 7">
    <name type="scientific">Chromohalobacter marismortui</name>
    <dbReference type="NCBI Taxonomy" id="42055"/>
    <lineage>
        <taxon>Bacteria</taxon>
        <taxon>Pseudomonadati</taxon>
        <taxon>Pseudomonadota</taxon>
        <taxon>Gammaproteobacteria</taxon>
        <taxon>Oceanospirillales</taxon>
        <taxon>Halomonadaceae</taxon>
        <taxon>Chromohalobacter</taxon>
    </lineage>
</organism>
<dbReference type="RefSeq" id="WP_166638294.1">
    <property type="nucleotide sequence ID" value="NZ_SOBR01000004.1"/>
</dbReference>
<dbReference type="PANTHER" id="PTHR30419">
    <property type="entry name" value="HTH-TYPE TRANSCRIPTIONAL REGULATOR YBHD"/>
    <property type="match status" value="1"/>
</dbReference>
<feature type="domain" description="HTH lysR-type" evidence="5">
    <location>
        <begin position="105"/>
        <end position="162"/>
    </location>
</feature>
<evidence type="ECO:0000259" key="5">
    <source>
        <dbReference type="PROSITE" id="PS50931"/>
    </source>
</evidence>
<feature type="domain" description="HTH lysR-type" evidence="5">
    <location>
        <begin position="10"/>
        <end position="67"/>
    </location>
</feature>
<keyword evidence="2" id="KW-0805">Transcription regulation</keyword>
<evidence type="ECO:0000256" key="1">
    <source>
        <dbReference type="ARBA" id="ARBA00009437"/>
    </source>
</evidence>
<evidence type="ECO:0000256" key="2">
    <source>
        <dbReference type="ARBA" id="ARBA00023015"/>
    </source>
</evidence>
<gene>
    <name evidence="6" type="ORF">C8E00_10481</name>
</gene>
<reference evidence="6 7" key="1">
    <citation type="submission" date="2019-03" db="EMBL/GenBank/DDBJ databases">
        <title>Genomic Encyclopedia of Type Strains, Phase IV (KMG-IV): sequencing the most valuable type-strain genomes for metagenomic binning, comparative biology and taxonomic classification.</title>
        <authorList>
            <person name="Goeker M."/>
        </authorList>
    </citation>
    <scope>NUCLEOTIDE SEQUENCE [LARGE SCALE GENOMIC DNA]</scope>
    <source>
        <strain evidence="6 7">DSM 6770</strain>
    </source>
</reference>
<dbReference type="InterPro" id="IPR000847">
    <property type="entry name" value="LysR_HTH_N"/>
</dbReference>
<keyword evidence="7" id="KW-1185">Reference proteome</keyword>
<protein>
    <submittedName>
        <fullName evidence="6">LysR family transcriptional regulator</fullName>
    </submittedName>
</protein>
<keyword evidence="3" id="KW-0238">DNA-binding</keyword>
<dbReference type="Pfam" id="PF03466">
    <property type="entry name" value="LysR_substrate"/>
    <property type="match status" value="1"/>
</dbReference>
<evidence type="ECO:0000256" key="4">
    <source>
        <dbReference type="ARBA" id="ARBA00023163"/>
    </source>
</evidence>
<dbReference type="PRINTS" id="PR00039">
    <property type="entry name" value="HTHLYSR"/>
</dbReference>
<dbReference type="Gene3D" id="1.10.10.10">
    <property type="entry name" value="Winged helix-like DNA-binding domain superfamily/Winged helix DNA-binding domain"/>
    <property type="match status" value="2"/>
</dbReference>
<evidence type="ECO:0000256" key="3">
    <source>
        <dbReference type="ARBA" id="ARBA00023125"/>
    </source>
</evidence>
<comment type="caution">
    <text evidence="6">The sequence shown here is derived from an EMBL/GenBank/DDBJ whole genome shotgun (WGS) entry which is preliminary data.</text>
</comment>
<keyword evidence="4" id="KW-0804">Transcription</keyword>
<comment type="similarity">
    <text evidence="1">Belongs to the LysR transcriptional regulatory family.</text>
</comment>
<dbReference type="InterPro" id="IPR036390">
    <property type="entry name" value="WH_DNA-bd_sf"/>
</dbReference>
<dbReference type="GO" id="GO:0003700">
    <property type="term" value="F:DNA-binding transcription factor activity"/>
    <property type="evidence" value="ECO:0007669"/>
    <property type="project" value="InterPro"/>
</dbReference>
<dbReference type="InterPro" id="IPR005119">
    <property type="entry name" value="LysR_subst-bd"/>
</dbReference>
<proteinExistence type="inferred from homology"/>
<dbReference type="GO" id="GO:0005829">
    <property type="term" value="C:cytosol"/>
    <property type="evidence" value="ECO:0007669"/>
    <property type="project" value="TreeGrafter"/>
</dbReference>
<accession>A0A4R7NNA7</accession>
<dbReference type="Gene3D" id="3.40.190.10">
    <property type="entry name" value="Periplasmic binding protein-like II"/>
    <property type="match status" value="2"/>
</dbReference>
<dbReference type="EMBL" id="SOBR01000004">
    <property type="protein sequence ID" value="TDU21901.1"/>
    <property type="molecule type" value="Genomic_DNA"/>
</dbReference>
<evidence type="ECO:0000313" key="6">
    <source>
        <dbReference type="EMBL" id="TDU21901.1"/>
    </source>
</evidence>
<dbReference type="SUPFAM" id="SSF53850">
    <property type="entry name" value="Periplasmic binding protein-like II"/>
    <property type="match status" value="1"/>
</dbReference>
<dbReference type="SUPFAM" id="SSF46785">
    <property type="entry name" value="Winged helix' DNA-binding domain"/>
    <property type="match status" value="2"/>
</dbReference>
<dbReference type="InterPro" id="IPR036388">
    <property type="entry name" value="WH-like_DNA-bd_sf"/>
</dbReference>
<dbReference type="GO" id="GO:0003677">
    <property type="term" value="F:DNA binding"/>
    <property type="evidence" value="ECO:0007669"/>
    <property type="project" value="UniProtKB-KW"/>
</dbReference>
<dbReference type="Proteomes" id="UP000295380">
    <property type="component" value="Unassembled WGS sequence"/>
</dbReference>